<dbReference type="Proteomes" id="UP000053611">
    <property type="component" value="Unassembled WGS sequence"/>
</dbReference>
<dbReference type="STRING" id="879819.A0A0J0XI88"/>
<reference evidence="8 9" key="1">
    <citation type="submission" date="2015-03" db="EMBL/GenBank/DDBJ databases">
        <title>Genomics and transcriptomics of the oil-accumulating basidiomycete yeast T. oleaginosus allow insights into substrate utilization and the diverse evolutionary trajectories of mating systems in fungi.</title>
        <authorList>
            <consortium name="DOE Joint Genome Institute"/>
            <person name="Kourist R."/>
            <person name="Kracht O."/>
            <person name="Bracharz F."/>
            <person name="Lipzen A."/>
            <person name="Nolan M."/>
            <person name="Ohm R."/>
            <person name="Grigoriev I."/>
            <person name="Sun S."/>
            <person name="Heitman J."/>
            <person name="Bruck T."/>
            <person name="Nowrousian M."/>
        </authorList>
    </citation>
    <scope>NUCLEOTIDE SEQUENCE [LARGE SCALE GENOMIC DNA]</scope>
    <source>
        <strain evidence="8 9">IBC0246</strain>
    </source>
</reference>
<protein>
    <recommendedName>
        <fullName evidence="7">Post-GPI attachment to proteins factor 3</fullName>
    </recommendedName>
</protein>
<dbReference type="PANTHER" id="PTHR13148:SF0">
    <property type="entry name" value="POST-GPI ATTACHMENT TO PROTEINS FACTOR 3"/>
    <property type="match status" value="1"/>
</dbReference>
<comment type="similarity">
    <text evidence="7">Belongs to the PGAP3 family.</text>
</comment>
<dbReference type="GeneID" id="28982073"/>
<evidence type="ECO:0000256" key="4">
    <source>
        <dbReference type="ARBA" id="ARBA00022729"/>
    </source>
</evidence>
<evidence type="ECO:0000313" key="8">
    <source>
        <dbReference type="EMBL" id="KLT40727.1"/>
    </source>
</evidence>
<dbReference type="RefSeq" id="XP_018277218.1">
    <property type="nucleotide sequence ID" value="XM_018421470.1"/>
</dbReference>
<evidence type="ECO:0000256" key="3">
    <source>
        <dbReference type="ARBA" id="ARBA00022692"/>
    </source>
</evidence>
<evidence type="ECO:0000256" key="2">
    <source>
        <dbReference type="ARBA" id="ARBA00022502"/>
    </source>
</evidence>
<keyword evidence="9" id="KW-1185">Reference proteome</keyword>
<feature type="transmembrane region" description="Helical" evidence="7">
    <location>
        <begin position="169"/>
        <end position="188"/>
    </location>
</feature>
<keyword evidence="3 7" id="KW-0812">Transmembrane</keyword>
<organism evidence="8 9">
    <name type="scientific">Cutaneotrichosporon oleaginosum</name>
    <dbReference type="NCBI Taxonomy" id="879819"/>
    <lineage>
        <taxon>Eukaryota</taxon>
        <taxon>Fungi</taxon>
        <taxon>Dikarya</taxon>
        <taxon>Basidiomycota</taxon>
        <taxon>Agaricomycotina</taxon>
        <taxon>Tremellomycetes</taxon>
        <taxon>Trichosporonales</taxon>
        <taxon>Trichosporonaceae</taxon>
        <taxon>Cutaneotrichosporon</taxon>
    </lineage>
</organism>
<feature type="transmembrane region" description="Helical" evidence="7">
    <location>
        <begin position="200"/>
        <end position="220"/>
    </location>
</feature>
<feature type="signal peptide" evidence="7">
    <location>
        <begin position="1"/>
        <end position="25"/>
    </location>
</feature>
<keyword evidence="6 7" id="KW-0472">Membrane</keyword>
<evidence type="ECO:0000256" key="7">
    <source>
        <dbReference type="RuleBase" id="RU365066"/>
    </source>
</evidence>
<dbReference type="AlphaFoldDB" id="A0A0J0XI88"/>
<keyword evidence="5 7" id="KW-1133">Transmembrane helix</keyword>
<gene>
    <name evidence="8" type="ORF">CC85DRAFT_277188</name>
</gene>
<name>A0A0J0XI88_9TREE</name>
<feature type="transmembrane region" description="Helical" evidence="7">
    <location>
        <begin position="226"/>
        <end position="244"/>
    </location>
</feature>
<proteinExistence type="inferred from homology"/>
<feature type="chain" id="PRO_5016481449" description="Post-GPI attachment to proteins factor 3" evidence="7">
    <location>
        <begin position="26"/>
        <end position="363"/>
    </location>
</feature>
<dbReference type="GO" id="GO:0006506">
    <property type="term" value="P:GPI anchor biosynthetic process"/>
    <property type="evidence" value="ECO:0007669"/>
    <property type="project" value="UniProtKB-KW"/>
</dbReference>
<dbReference type="GO" id="GO:0005789">
    <property type="term" value="C:endoplasmic reticulum membrane"/>
    <property type="evidence" value="ECO:0007669"/>
    <property type="project" value="UniProtKB-SubCell"/>
</dbReference>
<evidence type="ECO:0000313" key="9">
    <source>
        <dbReference type="Proteomes" id="UP000053611"/>
    </source>
</evidence>
<keyword evidence="4 7" id="KW-0732">Signal</keyword>
<dbReference type="Pfam" id="PF04080">
    <property type="entry name" value="Per1"/>
    <property type="match status" value="1"/>
</dbReference>
<accession>A0A0J0XI88</accession>
<dbReference type="PANTHER" id="PTHR13148">
    <property type="entry name" value="PER1-RELATED"/>
    <property type="match status" value="1"/>
</dbReference>
<evidence type="ECO:0000256" key="1">
    <source>
        <dbReference type="ARBA" id="ARBA00004127"/>
    </source>
</evidence>
<dbReference type="OrthoDB" id="419770at2759"/>
<keyword evidence="2 7" id="KW-0337">GPI-anchor biosynthesis</keyword>
<evidence type="ECO:0000256" key="6">
    <source>
        <dbReference type="ARBA" id="ARBA00023136"/>
    </source>
</evidence>
<dbReference type="EMBL" id="KQ087229">
    <property type="protein sequence ID" value="KLT40727.1"/>
    <property type="molecule type" value="Genomic_DNA"/>
</dbReference>
<comment type="subcellular location">
    <subcellularLocation>
        <location evidence="1">Endomembrane system</location>
        <topology evidence="1">Multi-pass membrane protein</topology>
    </subcellularLocation>
    <subcellularLocation>
        <location evidence="7">Endoplasmic reticulum membrane</location>
        <topology evidence="7">Multi-pass membrane protein</topology>
    </subcellularLocation>
</comment>
<comment type="function">
    <text evidence="7">Involved in the lipid remodeling steps of GPI-anchor maturation.</text>
</comment>
<comment type="caution">
    <text evidence="7">Lacks conserved residue(s) required for the propagation of feature annotation.</text>
</comment>
<dbReference type="GO" id="GO:0016788">
    <property type="term" value="F:hydrolase activity, acting on ester bonds"/>
    <property type="evidence" value="ECO:0007669"/>
    <property type="project" value="TreeGrafter"/>
</dbReference>
<sequence length="363" mass="40793">MPTRPRLTGALALVVLLALAAPVVASSGDRHPSFKLCTSLCEVKRCEPHHPPLPWHLRALLWTCADDCAYVCGHRLTDEADAGREAYHQFFGKWAFHRVWGIQEPMSVVFSLGNLAVNYRGLLNVTEYVRDDNGLHPWLVVAALVQINTWFWSTIFHSRDLPLTEKLDYFSAMTTVAFMLLYAVVRIFGLQTPKSRSPYCFKVTAGFAVMVLSHFIYVSSFAHFPYGYHVGVAMVLGLVSNALWIMWTLSFYIRIPPITLGGRVLTWPYPYPPRNPQLTARPSQANTPSVLVVLTMLAMSLEILDFAPLRRTLDAHSLWHLATIPLGEMWWRFLIKDANDLQVAQGGGRLPLSSNSGVKQATN</sequence>
<keyword evidence="7" id="KW-0256">Endoplasmic reticulum</keyword>
<evidence type="ECO:0000256" key="5">
    <source>
        <dbReference type="ARBA" id="ARBA00022989"/>
    </source>
</evidence>
<dbReference type="InterPro" id="IPR007217">
    <property type="entry name" value="Per1-like"/>
</dbReference>